<keyword evidence="1" id="KW-0479">Metal-binding</keyword>
<dbReference type="Gene3D" id="3.40.800.10">
    <property type="entry name" value="Ureohydrolase domain"/>
    <property type="match status" value="1"/>
</dbReference>
<evidence type="ECO:0008006" key="6">
    <source>
        <dbReference type="Google" id="ProtNLM"/>
    </source>
</evidence>
<keyword evidence="2" id="KW-0378">Hydrolase</keyword>
<dbReference type="GO" id="GO:0008783">
    <property type="term" value="F:agmatinase activity"/>
    <property type="evidence" value="ECO:0007669"/>
    <property type="project" value="TreeGrafter"/>
</dbReference>
<dbReference type="RefSeq" id="WP_123452555.1">
    <property type="nucleotide sequence ID" value="NZ_MOBX01000014.1"/>
</dbReference>
<accession>A0A423MAD1</accession>
<name>A0A423MAD1_PSEFL</name>
<dbReference type="PROSITE" id="PS51409">
    <property type="entry name" value="ARGINASE_2"/>
    <property type="match status" value="1"/>
</dbReference>
<comment type="similarity">
    <text evidence="3">Belongs to the arginase family.</text>
</comment>
<evidence type="ECO:0000313" key="5">
    <source>
        <dbReference type="Proteomes" id="UP000285378"/>
    </source>
</evidence>
<evidence type="ECO:0000313" key="4">
    <source>
        <dbReference type="EMBL" id="RON79784.1"/>
    </source>
</evidence>
<sequence>MNLAGSELSVPGVRLSRYVDPISSVEDGIWVNRFDHVSIGLGPLTISIIDDILGSSSFVFDSIAHYFVYYELVDVGFFIPLTVVDEDAYLSRLRPLKKSISFFNFPFCFHHDIPLDAQGVVLGLPCHAGSYTAGAANGPALLRKASRRHFWRTGNIDDAFTLDGAAHPAAELRWYDVGDMNLKGVTLATWLEYVESIVGGFPPNVIPLILGGDHSLSFASIKATKNKLQKPLCVIQFDHHLDIDLQGFSSGYGARYSKSIDHSNFVSHLHEFDPDIHFVHIGVNHYQCAGKGGRDVALKYLKGLGTQVSNLQMLNLSNERILKLIPPDHDVYISFDVDVISMLELRTTGNPAPLGISFGRAISLLVEVLDRYRVVGVDIMEFGYPDPFIDANSELEADRVAYVIAEILKHILPLDQKRNLYE</sequence>
<dbReference type="InterPro" id="IPR006035">
    <property type="entry name" value="Ureohydrolase"/>
</dbReference>
<evidence type="ECO:0000256" key="2">
    <source>
        <dbReference type="ARBA" id="ARBA00022801"/>
    </source>
</evidence>
<evidence type="ECO:0000256" key="1">
    <source>
        <dbReference type="ARBA" id="ARBA00022723"/>
    </source>
</evidence>
<dbReference type="Proteomes" id="UP000285378">
    <property type="component" value="Unassembled WGS sequence"/>
</dbReference>
<dbReference type="PRINTS" id="PR00116">
    <property type="entry name" value="ARGINASE"/>
</dbReference>
<dbReference type="InterPro" id="IPR023696">
    <property type="entry name" value="Ureohydrolase_dom_sf"/>
</dbReference>
<dbReference type="PANTHER" id="PTHR11358">
    <property type="entry name" value="ARGINASE/AGMATINASE"/>
    <property type="match status" value="1"/>
</dbReference>
<comment type="caution">
    <text evidence="4">The sequence shown here is derived from an EMBL/GenBank/DDBJ whole genome shotgun (WGS) entry which is preliminary data.</text>
</comment>
<proteinExistence type="inferred from homology"/>
<dbReference type="SUPFAM" id="SSF52768">
    <property type="entry name" value="Arginase/deacetylase"/>
    <property type="match status" value="1"/>
</dbReference>
<organism evidence="4 5">
    <name type="scientific">Pseudomonas fluorescens</name>
    <dbReference type="NCBI Taxonomy" id="294"/>
    <lineage>
        <taxon>Bacteria</taxon>
        <taxon>Pseudomonadati</taxon>
        <taxon>Pseudomonadota</taxon>
        <taxon>Gammaproteobacteria</taxon>
        <taxon>Pseudomonadales</taxon>
        <taxon>Pseudomonadaceae</taxon>
        <taxon>Pseudomonas</taxon>
    </lineage>
</organism>
<reference evidence="4 5" key="1">
    <citation type="submission" date="2016-10" db="EMBL/GenBank/DDBJ databases">
        <title>Comparative genome analysis of multiple Pseudomonas spp. focuses on biocontrol and plant growth promoting traits.</title>
        <authorList>
            <person name="Tao X.-Y."/>
            <person name="Taylor C.G."/>
        </authorList>
    </citation>
    <scope>NUCLEOTIDE SEQUENCE [LARGE SCALE GENOMIC DNA]</scope>
    <source>
        <strain evidence="4 5">28B5</strain>
    </source>
</reference>
<dbReference type="OrthoDB" id="9789727at2"/>
<dbReference type="GO" id="GO:0046872">
    <property type="term" value="F:metal ion binding"/>
    <property type="evidence" value="ECO:0007669"/>
    <property type="project" value="UniProtKB-KW"/>
</dbReference>
<protein>
    <recommendedName>
        <fullName evidence="6">Agmatinase</fullName>
    </recommendedName>
</protein>
<dbReference type="PANTHER" id="PTHR11358:SF26">
    <property type="entry name" value="GUANIDINO ACID HYDROLASE, MITOCHONDRIAL"/>
    <property type="match status" value="1"/>
</dbReference>
<evidence type="ECO:0000256" key="3">
    <source>
        <dbReference type="PROSITE-ProRule" id="PRU00742"/>
    </source>
</evidence>
<gene>
    <name evidence="4" type="ORF">BK670_20005</name>
</gene>
<dbReference type="Pfam" id="PF00491">
    <property type="entry name" value="Arginase"/>
    <property type="match status" value="1"/>
</dbReference>
<dbReference type="EMBL" id="MOBX01000014">
    <property type="protein sequence ID" value="RON79784.1"/>
    <property type="molecule type" value="Genomic_DNA"/>
</dbReference>
<dbReference type="AlphaFoldDB" id="A0A423MAD1"/>
<dbReference type="GO" id="GO:0033389">
    <property type="term" value="P:putrescine biosynthetic process from arginine, via agmatine"/>
    <property type="evidence" value="ECO:0007669"/>
    <property type="project" value="TreeGrafter"/>
</dbReference>